<comment type="caution">
    <text evidence="1">The sequence shown here is derived from an EMBL/GenBank/DDBJ whole genome shotgun (WGS) entry which is preliminary data.</text>
</comment>
<reference evidence="2" key="1">
    <citation type="submission" date="2017-10" db="EMBL/GenBank/DDBJ databases">
        <title>Rapid genome shrinkage in a self-fertile nematode reveals novel sperm competition proteins.</title>
        <authorList>
            <person name="Yin D."/>
            <person name="Schwarz E.M."/>
            <person name="Thomas C.G."/>
            <person name="Felde R.L."/>
            <person name="Korf I.F."/>
            <person name="Cutter A.D."/>
            <person name="Schartner C.M."/>
            <person name="Ralston E.J."/>
            <person name="Meyer B.J."/>
            <person name="Haag E.S."/>
        </authorList>
    </citation>
    <scope>NUCLEOTIDE SEQUENCE [LARGE SCALE GENOMIC DNA]</scope>
    <source>
        <strain evidence="2">JU1422</strain>
    </source>
</reference>
<evidence type="ECO:0000313" key="2">
    <source>
        <dbReference type="Proteomes" id="UP000230233"/>
    </source>
</evidence>
<dbReference type="AlphaFoldDB" id="A0A2G5T245"/>
<gene>
    <name evidence="1" type="primary">Cnig_chr_X.g26112</name>
    <name evidence="1" type="ORF">B9Z55_026112</name>
</gene>
<dbReference type="Proteomes" id="UP000230233">
    <property type="component" value="Chromosome X"/>
</dbReference>
<accession>A0A2G5T245</accession>
<name>A0A2G5T245_9PELO</name>
<dbReference type="EMBL" id="PDUG01000006">
    <property type="protein sequence ID" value="PIC21176.1"/>
    <property type="molecule type" value="Genomic_DNA"/>
</dbReference>
<sequence>MLIFFFFQIWSPEFARELLYKELIEFEKYQHREKRAVVNGGTFAEFLDTPIGRFSVNSEEPPAGFASLAIMQVPVRLWKKIDAEDATKQNFVDFAP</sequence>
<protein>
    <submittedName>
        <fullName evidence="1">Uncharacterized protein</fullName>
    </submittedName>
</protein>
<organism evidence="1 2">
    <name type="scientific">Caenorhabditis nigoni</name>
    <dbReference type="NCBI Taxonomy" id="1611254"/>
    <lineage>
        <taxon>Eukaryota</taxon>
        <taxon>Metazoa</taxon>
        <taxon>Ecdysozoa</taxon>
        <taxon>Nematoda</taxon>
        <taxon>Chromadorea</taxon>
        <taxon>Rhabditida</taxon>
        <taxon>Rhabditina</taxon>
        <taxon>Rhabditomorpha</taxon>
        <taxon>Rhabditoidea</taxon>
        <taxon>Rhabditidae</taxon>
        <taxon>Peloderinae</taxon>
        <taxon>Caenorhabditis</taxon>
    </lineage>
</organism>
<proteinExistence type="predicted"/>
<keyword evidence="2" id="KW-1185">Reference proteome</keyword>
<evidence type="ECO:0000313" key="1">
    <source>
        <dbReference type="EMBL" id="PIC21176.1"/>
    </source>
</evidence>